<dbReference type="EMBL" id="LBRS01000005">
    <property type="protein sequence ID" value="KKQ01672.1"/>
    <property type="molecule type" value="Genomic_DNA"/>
</dbReference>
<evidence type="ECO:0000313" key="1">
    <source>
        <dbReference type="EMBL" id="KKQ01672.1"/>
    </source>
</evidence>
<sequence length="180" mass="21108">MARGKSDDEKKRETGLKHYRFNFMTDTKLQIFPYDYNSGPLKLKDLNKPLKMGNCRLAIQHYFYCCHHRYFQRKDMLAPRVYCEVGNFVARPNRGDVIFAEKKIRSKDISDVNSWIVGLHTAIYIGKPGRSIIKFLPTGINLNDNMDYIWHSSLLSKGSAFWTLDELKKHYDIIAIKRLI</sequence>
<comment type="caution">
    <text evidence="1">The sequence shown here is derived from an EMBL/GenBank/DDBJ whole genome shotgun (WGS) entry which is preliminary data.</text>
</comment>
<name>A0A0G0E831_9BACT</name>
<proteinExistence type="predicted"/>
<protein>
    <recommendedName>
        <fullName evidence="3">NlpC/P60 domain-containing protein</fullName>
    </recommendedName>
</protein>
<organism evidence="1 2">
    <name type="scientific">Candidatus Roizmanbacteria bacterium GW2011_GWA2_36_23</name>
    <dbReference type="NCBI Taxonomy" id="1618480"/>
    <lineage>
        <taxon>Bacteria</taxon>
        <taxon>Candidatus Roizmaniibacteriota</taxon>
    </lineage>
</organism>
<evidence type="ECO:0008006" key="3">
    <source>
        <dbReference type="Google" id="ProtNLM"/>
    </source>
</evidence>
<dbReference type="Proteomes" id="UP000034344">
    <property type="component" value="Unassembled WGS sequence"/>
</dbReference>
<gene>
    <name evidence="1" type="ORF">US11_C0005G0028</name>
</gene>
<dbReference type="STRING" id="1618480.US11_C0005G0028"/>
<reference evidence="1 2" key="1">
    <citation type="journal article" date="2015" name="Nature">
        <title>rRNA introns, odd ribosomes, and small enigmatic genomes across a large radiation of phyla.</title>
        <authorList>
            <person name="Brown C.T."/>
            <person name="Hug L.A."/>
            <person name="Thomas B.C."/>
            <person name="Sharon I."/>
            <person name="Castelle C.J."/>
            <person name="Singh A."/>
            <person name="Wilkins M.J."/>
            <person name="Williams K.H."/>
            <person name="Banfield J.F."/>
        </authorList>
    </citation>
    <scope>NUCLEOTIDE SEQUENCE [LARGE SCALE GENOMIC DNA]</scope>
</reference>
<evidence type="ECO:0000313" key="2">
    <source>
        <dbReference type="Proteomes" id="UP000034344"/>
    </source>
</evidence>
<dbReference type="AlphaFoldDB" id="A0A0G0E831"/>
<accession>A0A0G0E831</accession>